<dbReference type="Gene3D" id="3.30.70.100">
    <property type="match status" value="1"/>
</dbReference>
<dbReference type="Pfam" id="PF13473">
    <property type="entry name" value="Cupredoxin_1"/>
    <property type="match status" value="1"/>
</dbReference>
<dbReference type="PANTHER" id="PTHR42208">
    <property type="entry name" value="HEAVY METAL TRANSPORTER-RELATED"/>
    <property type="match status" value="1"/>
</dbReference>
<proteinExistence type="predicted"/>
<dbReference type="InterPro" id="IPR008972">
    <property type="entry name" value="Cupredoxin"/>
</dbReference>
<feature type="domain" description="HMA" evidence="2">
    <location>
        <begin position="1"/>
        <end position="60"/>
    </location>
</feature>
<keyword evidence="1" id="KW-0812">Transmembrane</keyword>
<reference evidence="3 4" key="1">
    <citation type="journal article" date="2016" name="Nat. Commun.">
        <title>Thousands of microbial genomes shed light on interconnected biogeochemical processes in an aquifer system.</title>
        <authorList>
            <person name="Anantharaman K."/>
            <person name="Brown C.T."/>
            <person name="Hug L.A."/>
            <person name="Sharon I."/>
            <person name="Castelle C.J."/>
            <person name="Probst A.J."/>
            <person name="Thomas B.C."/>
            <person name="Singh A."/>
            <person name="Wilkins M.J."/>
            <person name="Karaoz U."/>
            <person name="Brodie E.L."/>
            <person name="Williams K.H."/>
            <person name="Hubbard S.S."/>
            <person name="Banfield J.F."/>
        </authorList>
    </citation>
    <scope>NUCLEOTIDE SEQUENCE [LARGE SCALE GENOMIC DNA]</scope>
</reference>
<dbReference type="GO" id="GO:0046872">
    <property type="term" value="F:metal ion binding"/>
    <property type="evidence" value="ECO:0007669"/>
    <property type="project" value="InterPro"/>
</dbReference>
<protein>
    <recommendedName>
        <fullName evidence="2">HMA domain-containing protein</fullName>
    </recommendedName>
</protein>
<evidence type="ECO:0000259" key="2">
    <source>
        <dbReference type="PROSITE" id="PS50846"/>
    </source>
</evidence>
<dbReference type="CDD" id="cd00371">
    <property type="entry name" value="HMA"/>
    <property type="match status" value="1"/>
</dbReference>
<dbReference type="InterPro" id="IPR006121">
    <property type="entry name" value="HMA_dom"/>
</dbReference>
<sequence>MTCHSCEKVIGNILKDLPGVEEFEVSLKQGRAGVRMRDDAKNPDLAALNSKLGAHGYVLTPEGGERTAARPADCRLPTIHRNRFSTRLRHALVALFAVGAASVFILGPLRSLVPNVSAGASIGALLVFGLVASVSSCLATTGGFLLAYNGKPRSNRQLLAVHAGRLAAFLAGGALLGLIGRSIPGVSESLYGVLALGLGIIFLVMGLHMLELSPSLAKLGLTLPKNMSKLGDRMSSSEGRAAPFLVGAVTFALPCGFTQTAQALALASGSPMTGMLLMGAFALGTLPVLAGLSIFGTVKALKYRAVKLATGAVLSFFAFGQIDGGLTVLGSPVTPGSLFASWTSQAAQQAIPVANAQEQLVRMTVAYGTYSPRVLTVKKGVPVRWEIDGQDVGGCARSLVVPKYGIRRNLTPGLNVIQFTPKDAGTIPFSCGMGMIRGSFNVTD</sequence>
<dbReference type="SUPFAM" id="SSF55008">
    <property type="entry name" value="HMA, heavy metal-associated domain"/>
    <property type="match status" value="1"/>
</dbReference>
<comment type="caution">
    <text evidence="3">The sequence shown here is derived from an EMBL/GenBank/DDBJ whole genome shotgun (WGS) entry which is preliminary data.</text>
</comment>
<dbReference type="Pfam" id="PF00403">
    <property type="entry name" value="HMA"/>
    <property type="match status" value="1"/>
</dbReference>
<keyword evidence="1" id="KW-0472">Membrane</keyword>
<dbReference type="EMBL" id="MGEH01000037">
    <property type="protein sequence ID" value="OGL78118.1"/>
    <property type="molecule type" value="Genomic_DNA"/>
</dbReference>
<evidence type="ECO:0000256" key="1">
    <source>
        <dbReference type="SAM" id="Phobius"/>
    </source>
</evidence>
<name>A0A1F7UK86_9BACT</name>
<dbReference type="PROSITE" id="PS50846">
    <property type="entry name" value="HMA_2"/>
    <property type="match status" value="1"/>
</dbReference>
<dbReference type="InterPro" id="IPR036163">
    <property type="entry name" value="HMA_dom_sf"/>
</dbReference>
<dbReference type="STRING" id="1802399.A3E39_04350"/>
<keyword evidence="1" id="KW-1133">Transmembrane helix</keyword>
<dbReference type="Pfam" id="PF13386">
    <property type="entry name" value="DsbD_2"/>
    <property type="match status" value="1"/>
</dbReference>
<dbReference type="InterPro" id="IPR039447">
    <property type="entry name" value="UreH-like_TM_dom"/>
</dbReference>
<dbReference type="InterPro" id="IPR028096">
    <property type="entry name" value="EfeO_Cupredoxin"/>
</dbReference>
<evidence type="ECO:0000313" key="3">
    <source>
        <dbReference type="EMBL" id="OGL78118.1"/>
    </source>
</evidence>
<gene>
    <name evidence="3" type="ORF">A3E39_04350</name>
</gene>
<feature type="transmembrane region" description="Helical" evidence="1">
    <location>
        <begin position="242"/>
        <end position="264"/>
    </location>
</feature>
<accession>A0A1F7UK86</accession>
<dbReference type="SUPFAM" id="SSF49503">
    <property type="entry name" value="Cupredoxins"/>
    <property type="match status" value="1"/>
</dbReference>
<dbReference type="AlphaFoldDB" id="A0A1F7UK86"/>
<feature type="transmembrane region" description="Helical" evidence="1">
    <location>
        <begin position="91"/>
        <end position="109"/>
    </location>
</feature>
<feature type="transmembrane region" description="Helical" evidence="1">
    <location>
        <begin position="191"/>
        <end position="210"/>
    </location>
</feature>
<dbReference type="PANTHER" id="PTHR42208:SF1">
    <property type="entry name" value="HEAVY METAL TRANSPORTER"/>
    <property type="match status" value="1"/>
</dbReference>
<feature type="transmembrane region" description="Helical" evidence="1">
    <location>
        <begin position="276"/>
        <end position="298"/>
    </location>
</feature>
<feature type="transmembrane region" description="Helical" evidence="1">
    <location>
        <begin position="158"/>
        <end position="179"/>
    </location>
</feature>
<evidence type="ECO:0000313" key="4">
    <source>
        <dbReference type="Proteomes" id="UP000176603"/>
    </source>
</evidence>
<dbReference type="Gene3D" id="2.60.40.420">
    <property type="entry name" value="Cupredoxins - blue copper proteins"/>
    <property type="match status" value="1"/>
</dbReference>
<organism evidence="3 4">
    <name type="scientific">Candidatus Uhrbacteria bacterium RIFCSPHIGHO2_12_FULL_60_25</name>
    <dbReference type="NCBI Taxonomy" id="1802399"/>
    <lineage>
        <taxon>Bacteria</taxon>
        <taxon>Candidatus Uhriibacteriota</taxon>
    </lineage>
</organism>
<feature type="transmembrane region" description="Helical" evidence="1">
    <location>
        <begin position="121"/>
        <end position="146"/>
    </location>
</feature>
<dbReference type="Proteomes" id="UP000176603">
    <property type="component" value="Unassembled WGS sequence"/>
</dbReference>